<proteinExistence type="inferred from homology"/>
<evidence type="ECO:0000256" key="2">
    <source>
        <dbReference type="ARBA" id="ARBA00006075"/>
    </source>
</evidence>
<dbReference type="RefSeq" id="XP_018493197.1">
    <property type="nucleotide sequence ID" value="XM_018637695.2"/>
</dbReference>
<dbReference type="Pfam" id="PF07962">
    <property type="entry name" value="Swi3"/>
    <property type="match status" value="1"/>
</dbReference>
<dbReference type="OrthoDB" id="437078at2759"/>
<gene>
    <name evidence="11" type="primary">LOC108863311</name>
</gene>
<dbReference type="GO" id="GO:0008270">
    <property type="term" value="F:zinc ion binding"/>
    <property type="evidence" value="ECO:0007669"/>
    <property type="project" value="UniProtKB-KW"/>
</dbReference>
<evidence type="ECO:0000256" key="1">
    <source>
        <dbReference type="ARBA" id="ARBA00004123"/>
    </source>
</evidence>
<name>A0A6J0P883_RAPSA</name>
<evidence type="ECO:0000256" key="3">
    <source>
        <dbReference type="ARBA" id="ARBA00022763"/>
    </source>
</evidence>
<dbReference type="InterPro" id="IPR036875">
    <property type="entry name" value="Znf_CCHC_sf"/>
</dbReference>
<sequence length="300" mass="33601">MESAPTGCFKCGRPGHWSRDCPSSAPVAGGNPAPSSSQTPNNDSQRSFPKSGNSAAAAAGGPVPKATKARVQRPKLTPEMLLSEDGLGYVLRHFPRSFKYRGRGKEVSDLGNLIRMYSEWHSHLLPYYSFDQFVHKVQQVAATKRVKICINELRERVASGVDPNKLYEKQEDNALLSDDQGDVDVDMDQPRSDEENIPPKKRVDADVDADTNADAFQDSMLDEIFDNATDSRPAQKLPSVEKEMDQGNELTEEQRARMEANRLKAMERAQNISEEQRLRMETNRLKALERAKARLEPNQD</sequence>
<dbReference type="GO" id="GO:0003677">
    <property type="term" value="F:DNA binding"/>
    <property type="evidence" value="ECO:0007669"/>
    <property type="project" value="TreeGrafter"/>
</dbReference>
<feature type="domain" description="CCHC-type" evidence="9">
    <location>
        <begin position="8"/>
        <end position="23"/>
    </location>
</feature>
<dbReference type="SUPFAM" id="SSF57756">
    <property type="entry name" value="Retrovirus zinc finger-like domains"/>
    <property type="match status" value="1"/>
</dbReference>
<dbReference type="AlphaFoldDB" id="A0A6J0P883"/>
<accession>A0A6J0P883</accession>
<organism evidence="10 11">
    <name type="scientific">Raphanus sativus</name>
    <name type="common">Radish</name>
    <name type="synonym">Raphanus raphanistrum var. sativus</name>
    <dbReference type="NCBI Taxonomy" id="3726"/>
    <lineage>
        <taxon>Eukaryota</taxon>
        <taxon>Viridiplantae</taxon>
        <taxon>Streptophyta</taxon>
        <taxon>Embryophyta</taxon>
        <taxon>Tracheophyta</taxon>
        <taxon>Spermatophyta</taxon>
        <taxon>Magnoliopsida</taxon>
        <taxon>eudicotyledons</taxon>
        <taxon>Gunneridae</taxon>
        <taxon>Pentapetalae</taxon>
        <taxon>rosids</taxon>
        <taxon>malvids</taxon>
        <taxon>Brassicales</taxon>
        <taxon>Brassicaceae</taxon>
        <taxon>Brassiceae</taxon>
        <taxon>Raphanus</taxon>
    </lineage>
</organism>
<dbReference type="GO" id="GO:0031298">
    <property type="term" value="C:replication fork protection complex"/>
    <property type="evidence" value="ECO:0007669"/>
    <property type="project" value="TreeGrafter"/>
</dbReference>
<evidence type="ECO:0000256" key="8">
    <source>
        <dbReference type="SAM" id="MobiDB-lite"/>
    </source>
</evidence>
<feature type="region of interest" description="Disordered" evidence="8">
    <location>
        <begin position="170"/>
        <end position="201"/>
    </location>
</feature>
<dbReference type="GO" id="GO:0043111">
    <property type="term" value="P:replication fork arrest"/>
    <property type="evidence" value="ECO:0007669"/>
    <property type="project" value="TreeGrafter"/>
</dbReference>
<dbReference type="Proteomes" id="UP000504610">
    <property type="component" value="Chromosome 5"/>
</dbReference>
<feature type="compositionally biased region" description="Polar residues" evidence="8">
    <location>
        <begin position="33"/>
        <end position="48"/>
    </location>
</feature>
<evidence type="ECO:0000256" key="5">
    <source>
        <dbReference type="ARBA" id="ARBA00023306"/>
    </source>
</evidence>
<evidence type="ECO:0000313" key="11">
    <source>
        <dbReference type="RefSeq" id="XP_018493197.1"/>
    </source>
</evidence>
<dbReference type="InterPro" id="IPR012923">
    <property type="entry name" value="Csm3"/>
</dbReference>
<dbReference type="GO" id="GO:0031297">
    <property type="term" value="P:replication fork processing"/>
    <property type="evidence" value="ECO:0007669"/>
    <property type="project" value="UniProtKB-UniRule"/>
</dbReference>
<feature type="compositionally biased region" description="Low complexity" evidence="8">
    <location>
        <begin position="49"/>
        <end position="66"/>
    </location>
</feature>
<reference evidence="10" key="1">
    <citation type="journal article" date="2019" name="Database">
        <title>The radish genome database (RadishGD): an integrated information resource for radish genomics.</title>
        <authorList>
            <person name="Yu H.J."/>
            <person name="Baek S."/>
            <person name="Lee Y.J."/>
            <person name="Cho A."/>
            <person name="Mun J.H."/>
        </authorList>
    </citation>
    <scope>NUCLEOTIDE SEQUENCE [LARGE SCALE GENOMIC DNA]</scope>
    <source>
        <strain evidence="10">cv. WK10039</strain>
    </source>
</reference>
<evidence type="ECO:0000256" key="6">
    <source>
        <dbReference type="PROSITE-ProRule" id="PRU00047"/>
    </source>
</evidence>
<keyword evidence="10" id="KW-1185">Reference proteome</keyword>
<dbReference type="InterPro" id="IPR001878">
    <property type="entry name" value="Znf_CCHC"/>
</dbReference>
<evidence type="ECO:0000313" key="10">
    <source>
        <dbReference type="Proteomes" id="UP000504610"/>
    </source>
</evidence>
<comment type="similarity">
    <text evidence="2 7">Belongs to the CSM3 family.</text>
</comment>
<keyword evidence="6" id="KW-0862">Zinc</keyword>
<keyword evidence="6" id="KW-0479">Metal-binding</keyword>
<keyword evidence="3 7" id="KW-0227">DNA damage</keyword>
<protein>
    <submittedName>
        <fullName evidence="11">Uncharacterized protein LOC108863311 isoform X1</fullName>
    </submittedName>
</protein>
<dbReference type="GO" id="GO:0000076">
    <property type="term" value="P:DNA replication checkpoint signaling"/>
    <property type="evidence" value="ECO:0007669"/>
    <property type="project" value="UniProtKB-UniRule"/>
</dbReference>
<feature type="region of interest" description="Disordered" evidence="8">
    <location>
        <begin position="1"/>
        <end position="77"/>
    </location>
</feature>
<evidence type="ECO:0000256" key="7">
    <source>
        <dbReference type="RuleBase" id="RU366049"/>
    </source>
</evidence>
<feature type="region of interest" description="Disordered" evidence="8">
    <location>
        <begin position="228"/>
        <end position="253"/>
    </location>
</feature>
<evidence type="ECO:0000256" key="4">
    <source>
        <dbReference type="ARBA" id="ARBA00023242"/>
    </source>
</evidence>
<dbReference type="PROSITE" id="PS50158">
    <property type="entry name" value="ZF_CCHC"/>
    <property type="match status" value="1"/>
</dbReference>
<comment type="function">
    <text evidence="7">Plays an important role in the control of DNA replication and the maintenance of replication fork stability.</text>
</comment>
<reference evidence="11" key="2">
    <citation type="submission" date="2025-08" db="UniProtKB">
        <authorList>
            <consortium name="RefSeq"/>
        </authorList>
    </citation>
    <scope>IDENTIFICATION</scope>
    <source>
        <tissue evidence="11">Leaf</tissue>
    </source>
</reference>
<dbReference type="PANTHER" id="PTHR13220">
    <property type="entry name" value="TIMELESS INTERACTING-RELATED"/>
    <property type="match status" value="1"/>
</dbReference>
<keyword evidence="5 7" id="KW-0131">Cell cycle</keyword>
<feature type="compositionally biased region" description="Basic and acidic residues" evidence="8">
    <location>
        <begin position="188"/>
        <end position="201"/>
    </location>
</feature>
<dbReference type="GeneID" id="108863311"/>
<dbReference type="PANTHER" id="PTHR13220:SF11">
    <property type="entry name" value="TIMELESS-INTERACTING PROTEIN"/>
    <property type="match status" value="1"/>
</dbReference>
<keyword evidence="6" id="KW-0863">Zinc-finger</keyword>
<dbReference type="SMART" id="SM00343">
    <property type="entry name" value="ZnF_C2HC"/>
    <property type="match status" value="1"/>
</dbReference>
<dbReference type="Pfam" id="PF00098">
    <property type="entry name" value="zf-CCHC"/>
    <property type="match status" value="1"/>
</dbReference>
<comment type="subcellular location">
    <subcellularLocation>
        <location evidence="1 7">Nucleus</location>
    </subcellularLocation>
</comment>
<dbReference type="InterPro" id="IPR040038">
    <property type="entry name" value="TIPIN/Csm3/Swi3"/>
</dbReference>
<evidence type="ECO:0000259" key="9">
    <source>
        <dbReference type="PROSITE" id="PS50158"/>
    </source>
</evidence>
<dbReference type="GO" id="GO:0006974">
    <property type="term" value="P:DNA damage response"/>
    <property type="evidence" value="ECO:0007669"/>
    <property type="project" value="UniProtKB-KW"/>
</dbReference>
<dbReference type="Gene3D" id="4.10.60.10">
    <property type="entry name" value="Zinc finger, CCHC-type"/>
    <property type="match status" value="1"/>
</dbReference>
<dbReference type="KEGG" id="rsz:108863311"/>
<keyword evidence="4 7" id="KW-0539">Nucleus</keyword>